<reference evidence="4" key="1">
    <citation type="submission" date="2020-04" db="EMBL/GenBank/DDBJ databases">
        <authorList>
            <person name="Alioto T."/>
            <person name="Alioto T."/>
            <person name="Gomez Garrido J."/>
        </authorList>
    </citation>
    <scope>NUCLEOTIDE SEQUENCE</scope>
    <source>
        <strain evidence="4">A484AB</strain>
    </source>
</reference>
<feature type="compositionally biased region" description="Basic residues" evidence="1">
    <location>
        <begin position="694"/>
        <end position="703"/>
    </location>
</feature>
<keyword evidence="5" id="KW-1185">Reference proteome</keyword>
<protein>
    <submittedName>
        <fullName evidence="4">Transposable element P transposase</fullName>
    </submittedName>
</protein>
<dbReference type="Pfam" id="PF21787">
    <property type="entry name" value="TNP-like_RNaseH_N"/>
    <property type="match status" value="1"/>
</dbReference>
<comment type="caution">
    <text evidence="4">The sequence shown here is derived from an EMBL/GenBank/DDBJ whole genome shotgun (WGS) entry which is preliminary data.</text>
</comment>
<evidence type="ECO:0000259" key="3">
    <source>
        <dbReference type="Pfam" id="PF21788"/>
    </source>
</evidence>
<name>A0A6S7GR64_PARCT</name>
<organism evidence="4 5">
    <name type="scientific">Paramuricea clavata</name>
    <name type="common">Red gorgonian</name>
    <name type="synonym">Violescent sea-whip</name>
    <dbReference type="NCBI Taxonomy" id="317549"/>
    <lineage>
        <taxon>Eukaryota</taxon>
        <taxon>Metazoa</taxon>
        <taxon>Cnidaria</taxon>
        <taxon>Anthozoa</taxon>
        <taxon>Octocorallia</taxon>
        <taxon>Malacalcyonacea</taxon>
        <taxon>Plexauridae</taxon>
        <taxon>Paramuricea</taxon>
    </lineage>
</organism>
<feature type="region of interest" description="Disordered" evidence="1">
    <location>
        <begin position="669"/>
        <end position="703"/>
    </location>
</feature>
<dbReference type="InterPro" id="IPR048365">
    <property type="entry name" value="TNP-like_RNaseH_N"/>
</dbReference>
<sequence>MKGRSKKEDEDSIVFEFFQSPYTLPKLSLAVVSGLNFSVAVYNWFLPDDHYIYSDHKRSLKYTSISTLMTTLESARICEGISKEEHIVSLCEDPSPTCGSSSVMQHTIPIERKLYEEDGPPFQTRVFIRSEHCELLCNDISCSKCIQKEKSLSKMKSSTSKKTTEPLKGNAPLTGSKKEIESNSIPIDETMEKDILAILADRSDEVTPHMKVFWEQQRKLLAMPKFGRRYHPHIICFCLSLHAKSPAAYKELRESGVLVLPSERTLRDYRNFFKPRAGFHPDNVERLKNQTSRYFDIQRYVVLSFDEMKIQSKVVFDKHSNELIGFVDLGEEELNVRGAASDLKYALAYFLTKDVTSYQIMHLFWKAVSILKLLCNLWVCAAVSDGASPNRLFYQLHADLIEPDVEVVHYTPNLFAPSRNIYFFSDAPHLLKTTRNCLFNSGSGKRTRSMWKNGKYLLWEHIAKLYYSDLDSGLHQLPKLTVDHIALKSYSKMKVSMAVQMLSNTVAQALQRHCSSGEAQGTTNLCKMMNDFLIYQRKRNALLAPYRSADDERFDWLQNVFLEYLTNWKSSTESREGAFTDDDRGRMFLSIQTFKGLTMTVKSAIAITKFLLSEGFEFVLTERFCQDDVEEYFGYQRAQERRSDNPSAAEFGYNDLRIATLRDVAPQSIEGNVSGRHSGKKSKWCNVSDEPLPKKKTKKKTIN</sequence>
<dbReference type="InterPro" id="IPR048366">
    <property type="entry name" value="TNP-like_GBD"/>
</dbReference>
<evidence type="ECO:0000313" key="4">
    <source>
        <dbReference type="EMBL" id="CAB3987120.1"/>
    </source>
</evidence>
<dbReference type="AlphaFoldDB" id="A0A6S7GR64"/>
<accession>A0A6S7GR64</accession>
<feature type="domain" description="Transposable element P transposase-like RNase H" evidence="2">
    <location>
        <begin position="277"/>
        <end position="392"/>
    </location>
</feature>
<evidence type="ECO:0000259" key="2">
    <source>
        <dbReference type="Pfam" id="PF21787"/>
    </source>
</evidence>
<feature type="region of interest" description="Disordered" evidence="1">
    <location>
        <begin position="154"/>
        <end position="179"/>
    </location>
</feature>
<evidence type="ECO:0000256" key="1">
    <source>
        <dbReference type="SAM" id="MobiDB-lite"/>
    </source>
</evidence>
<gene>
    <name evidence="4" type="ORF">PACLA_8A052704</name>
</gene>
<evidence type="ECO:0000313" key="5">
    <source>
        <dbReference type="Proteomes" id="UP001152795"/>
    </source>
</evidence>
<feature type="domain" description="Transposable element P transposase-like GTP-binding insertion" evidence="3">
    <location>
        <begin position="429"/>
        <end position="532"/>
    </location>
</feature>
<dbReference type="EMBL" id="CACRXK020001123">
    <property type="protein sequence ID" value="CAB3987120.1"/>
    <property type="molecule type" value="Genomic_DNA"/>
</dbReference>
<dbReference type="Proteomes" id="UP001152795">
    <property type="component" value="Unassembled WGS sequence"/>
</dbReference>
<dbReference type="Pfam" id="PF21788">
    <property type="entry name" value="TNP-like_GBD"/>
    <property type="match status" value="1"/>
</dbReference>
<proteinExistence type="predicted"/>
<dbReference type="OrthoDB" id="6627680at2759"/>